<dbReference type="Proteomes" id="UP001548189">
    <property type="component" value="Unassembled WGS sequence"/>
</dbReference>
<dbReference type="EMBL" id="JBEVCJ010000013">
    <property type="protein sequence ID" value="MET1255835.1"/>
    <property type="molecule type" value="Genomic_DNA"/>
</dbReference>
<dbReference type="RefSeq" id="WP_353896419.1">
    <property type="nucleotide sequence ID" value="NZ_JBEVCJ010000013.1"/>
</dbReference>
<evidence type="ECO:0000313" key="1">
    <source>
        <dbReference type="EMBL" id="MET1255835.1"/>
    </source>
</evidence>
<accession>A0ABV2BV96</accession>
<proteinExistence type="predicted"/>
<reference evidence="1 2" key="1">
    <citation type="submission" date="2024-06" db="EMBL/GenBank/DDBJ databases">
        <authorList>
            <person name="Li F."/>
        </authorList>
    </citation>
    <scope>NUCLEOTIDE SEQUENCE [LARGE SCALE GENOMIC DNA]</scope>
    <source>
        <strain evidence="1 2">GXAS 311</strain>
    </source>
</reference>
<keyword evidence="2" id="KW-1185">Reference proteome</keyword>
<name>A0ABV2BV96_9GAMM</name>
<gene>
    <name evidence="1" type="ORF">ABVT43_11915</name>
</gene>
<organism evidence="1 2">
    <name type="scientific">Aliikangiella maris</name>
    <dbReference type="NCBI Taxonomy" id="3162458"/>
    <lineage>
        <taxon>Bacteria</taxon>
        <taxon>Pseudomonadati</taxon>
        <taxon>Pseudomonadota</taxon>
        <taxon>Gammaproteobacteria</taxon>
        <taxon>Oceanospirillales</taxon>
        <taxon>Pleioneaceae</taxon>
        <taxon>Aliikangiella</taxon>
    </lineage>
</organism>
<comment type="caution">
    <text evidence="1">The sequence shown here is derived from an EMBL/GenBank/DDBJ whole genome shotgun (WGS) entry which is preliminary data.</text>
</comment>
<protein>
    <submittedName>
        <fullName evidence="1">Uncharacterized protein</fullName>
    </submittedName>
</protein>
<sequence>MSLISEIKVIVEQVNKLHPEDPKVYEYWEKLTELLSKDECSTISLLNDLDDSEIVEDLSSVFDDVSKNLQSNDFILCIESLEKRYPDLMLEHMVQAAKDALID</sequence>
<evidence type="ECO:0000313" key="2">
    <source>
        <dbReference type="Proteomes" id="UP001548189"/>
    </source>
</evidence>